<evidence type="ECO:0000259" key="20">
    <source>
        <dbReference type="PROSITE" id="PS50157"/>
    </source>
</evidence>
<evidence type="ECO:0000256" key="16">
    <source>
        <dbReference type="ARBA" id="ARBA00029662"/>
    </source>
</evidence>
<protein>
    <recommendedName>
        <fullName evidence="7">Zinc finger-containing ubiquitin peptidase 1</fullName>
        <ecNumber evidence="6">3.4.19.12</ecNumber>
    </recommendedName>
    <alternativeName>
        <fullName evidence="17">Lys-63-specific deubiquitinase ZUFSP</fullName>
    </alternativeName>
    <alternativeName>
        <fullName evidence="16">Zinc finger with UFM1-specific peptidase domain protein</fullName>
    </alternativeName>
</protein>
<dbReference type="GO" id="GO:0071567">
    <property type="term" value="F:deUFMylase activity"/>
    <property type="evidence" value="ECO:0007669"/>
    <property type="project" value="UniProtKB-ARBA"/>
</dbReference>
<dbReference type="PANTHER" id="PTHR48153">
    <property type="entry name" value="UFM1-SPECIFIC PROTEASE 2"/>
    <property type="match status" value="1"/>
</dbReference>
<comment type="subunit">
    <text evidence="5">Interacts with RPA1 and RPA2.</text>
</comment>
<keyword evidence="12" id="KW-0378">Hydrolase</keyword>
<dbReference type="OrthoDB" id="288987at2759"/>
<keyword evidence="15" id="KW-0539">Nucleus</keyword>
<keyword evidence="10" id="KW-0677">Repeat</keyword>
<evidence type="ECO:0000256" key="7">
    <source>
        <dbReference type="ARBA" id="ARBA00021993"/>
    </source>
</evidence>
<reference evidence="21" key="1">
    <citation type="submission" date="2021-12" db="EMBL/GenBank/DDBJ databases">
        <authorList>
            <person name="King R."/>
        </authorList>
    </citation>
    <scope>NUCLEOTIDE SEQUENCE</scope>
</reference>
<keyword evidence="11 19" id="KW-0863">Zinc-finger</keyword>
<evidence type="ECO:0000256" key="19">
    <source>
        <dbReference type="PROSITE-ProRule" id="PRU00042"/>
    </source>
</evidence>
<dbReference type="EMBL" id="OV121140">
    <property type="protein sequence ID" value="CAH0564787.1"/>
    <property type="molecule type" value="Genomic_DNA"/>
</dbReference>
<evidence type="ECO:0000256" key="8">
    <source>
        <dbReference type="ARBA" id="ARBA00022490"/>
    </source>
</evidence>
<keyword evidence="8" id="KW-0963">Cytoplasm</keyword>
<dbReference type="PROSITE" id="PS00028">
    <property type="entry name" value="ZINC_FINGER_C2H2_1"/>
    <property type="match status" value="1"/>
</dbReference>
<dbReference type="InterPro" id="IPR012462">
    <property type="entry name" value="UFSP1/2_DUB_cat"/>
</dbReference>
<evidence type="ECO:0000256" key="18">
    <source>
        <dbReference type="ARBA" id="ARBA00045669"/>
    </source>
</evidence>
<evidence type="ECO:0000256" key="10">
    <source>
        <dbReference type="ARBA" id="ARBA00022737"/>
    </source>
</evidence>
<evidence type="ECO:0000256" key="17">
    <source>
        <dbReference type="ARBA" id="ARBA00031481"/>
    </source>
</evidence>
<dbReference type="GO" id="GO:0004843">
    <property type="term" value="F:cysteine-type deubiquitinase activity"/>
    <property type="evidence" value="ECO:0007669"/>
    <property type="project" value="UniProtKB-EC"/>
</dbReference>
<evidence type="ECO:0000256" key="5">
    <source>
        <dbReference type="ARBA" id="ARBA00011274"/>
    </source>
</evidence>
<keyword evidence="22" id="KW-1185">Reference proteome</keyword>
<evidence type="ECO:0000256" key="1">
    <source>
        <dbReference type="ARBA" id="ARBA00000707"/>
    </source>
</evidence>
<organism evidence="21 22">
    <name type="scientific">Brassicogethes aeneus</name>
    <name type="common">Rape pollen beetle</name>
    <name type="synonym">Meligethes aeneus</name>
    <dbReference type="NCBI Taxonomy" id="1431903"/>
    <lineage>
        <taxon>Eukaryota</taxon>
        <taxon>Metazoa</taxon>
        <taxon>Ecdysozoa</taxon>
        <taxon>Arthropoda</taxon>
        <taxon>Hexapoda</taxon>
        <taxon>Insecta</taxon>
        <taxon>Pterygota</taxon>
        <taxon>Neoptera</taxon>
        <taxon>Endopterygota</taxon>
        <taxon>Coleoptera</taxon>
        <taxon>Polyphaga</taxon>
        <taxon>Cucujiformia</taxon>
        <taxon>Nitidulidae</taxon>
        <taxon>Meligethinae</taxon>
        <taxon>Brassicogethes</taxon>
    </lineage>
</organism>
<feature type="domain" description="C2H2-type" evidence="20">
    <location>
        <begin position="228"/>
        <end position="251"/>
    </location>
</feature>
<dbReference type="EC" id="3.4.19.12" evidence="6"/>
<evidence type="ECO:0000256" key="2">
    <source>
        <dbReference type="ARBA" id="ARBA00004123"/>
    </source>
</evidence>
<dbReference type="GO" id="GO:0005634">
    <property type="term" value="C:nucleus"/>
    <property type="evidence" value="ECO:0007669"/>
    <property type="project" value="UniProtKB-SubCell"/>
</dbReference>
<dbReference type="Gene3D" id="3.90.70.130">
    <property type="match status" value="1"/>
</dbReference>
<keyword evidence="9" id="KW-0479">Metal-binding</keyword>
<evidence type="ECO:0000256" key="14">
    <source>
        <dbReference type="ARBA" id="ARBA00022990"/>
    </source>
</evidence>
<dbReference type="SMART" id="SM00355">
    <property type="entry name" value="ZnF_C2H2"/>
    <property type="match status" value="5"/>
</dbReference>
<evidence type="ECO:0000256" key="12">
    <source>
        <dbReference type="ARBA" id="ARBA00022801"/>
    </source>
</evidence>
<dbReference type="FunFam" id="3.90.70.130:FF:000002">
    <property type="entry name" value="Zinc finger containing ubiquitin peptidase 1"/>
    <property type="match status" value="1"/>
</dbReference>
<evidence type="ECO:0000256" key="13">
    <source>
        <dbReference type="ARBA" id="ARBA00022833"/>
    </source>
</evidence>
<dbReference type="Gene3D" id="3.30.160.60">
    <property type="entry name" value="Classic Zinc Finger"/>
    <property type="match status" value="1"/>
</dbReference>
<dbReference type="InterPro" id="IPR013087">
    <property type="entry name" value="Znf_C2H2_type"/>
</dbReference>
<proteinExistence type="inferred from homology"/>
<evidence type="ECO:0000256" key="6">
    <source>
        <dbReference type="ARBA" id="ARBA00012759"/>
    </source>
</evidence>
<accession>A0A9P0FR38</accession>
<comment type="similarity">
    <text evidence="4">Belongs to the peptidase C78 family. ZUFSP subfamily.</text>
</comment>
<dbReference type="Pfam" id="PF07910">
    <property type="entry name" value="Peptidase_C78"/>
    <property type="match status" value="1"/>
</dbReference>
<evidence type="ECO:0000256" key="15">
    <source>
        <dbReference type="ARBA" id="ARBA00023242"/>
    </source>
</evidence>
<comment type="subcellular location">
    <subcellularLocation>
        <location evidence="3">Cytoplasm</location>
    </subcellularLocation>
    <subcellularLocation>
        <location evidence="2">Nucleus</location>
    </subcellularLocation>
</comment>
<evidence type="ECO:0000313" key="22">
    <source>
        <dbReference type="Proteomes" id="UP001154078"/>
    </source>
</evidence>
<evidence type="ECO:0000313" key="21">
    <source>
        <dbReference type="EMBL" id="CAH0564787.1"/>
    </source>
</evidence>
<evidence type="ECO:0000256" key="4">
    <source>
        <dbReference type="ARBA" id="ARBA00010469"/>
    </source>
</evidence>
<dbReference type="AlphaFoldDB" id="A0A9P0FR38"/>
<evidence type="ECO:0000256" key="9">
    <source>
        <dbReference type="ARBA" id="ARBA00022723"/>
    </source>
</evidence>
<evidence type="ECO:0000256" key="11">
    <source>
        <dbReference type="ARBA" id="ARBA00022771"/>
    </source>
</evidence>
<comment type="catalytic activity">
    <reaction evidence="1">
        <text>Thiol-dependent hydrolysis of ester, thioester, amide, peptide and isopeptide bonds formed by the C-terminal Gly of ubiquitin (a 76-residue protein attached to proteins as an intracellular targeting signal).</text>
        <dbReference type="EC" id="3.4.19.12"/>
    </reaction>
</comment>
<dbReference type="GO" id="GO:0005737">
    <property type="term" value="C:cytoplasm"/>
    <property type="evidence" value="ECO:0007669"/>
    <property type="project" value="UniProtKB-SubCell"/>
</dbReference>
<evidence type="ECO:0000256" key="3">
    <source>
        <dbReference type="ARBA" id="ARBA00004496"/>
    </source>
</evidence>
<dbReference type="PANTHER" id="PTHR48153:SF4">
    <property type="entry name" value="UBIQUITIN CARBOXYL-TERMINAL HYDROLASE MUG105"/>
    <property type="match status" value="1"/>
</dbReference>
<gene>
    <name evidence="21" type="ORF">MELIAE_LOCUS13251</name>
</gene>
<keyword evidence="14" id="KW-0007">Acetylation</keyword>
<comment type="function">
    <text evidence="18">Deubiquitinase with endodeubiquitinase activity that specifically interacts with and cleaves 'Lys-63'-linked long polyubiquitin chains. Shows only weak activity against 'Lys-11' and 'Lys-48'-linked chains. Plays an important role in genome stability pathways, functioning to prevent spontaneous DNA damage and also promote cellular survival in response to exogenous DNA damage. Modulates the ubiquitination status of replication protein A (RPA) complex proteins in response to replication stress.</text>
</comment>
<sequence length="638" mass="69935">MTKSLQCSGEVNKFEIKMASNVQDCSYSCEICGLEGLSEDEFRSHTHTAHVEGNAVCPFCELSAVSPAELIIHVNQAHLDFLTPENELNMTFIDDPSPSEFNCVNGESSHNYWNGPSYSSHSSSNYKISNGRESSGKKGNINNINLTPKVNGGGESSPIISSHGHGSPLRSSLDLKLKSAAAKLQCPMCNYTSASPNELEEHVNRSHFDLTSPSLGGDEDAAAAAEVFACPLCVKSFESAPDLELHVNIEHRDVLSPASPPQKTSSCPVCGVHLDSDANSEAAARHVESHFQAASPQQQQQPGAERRAALKEREAREFEMLRAQYGMDDQGNFREQSAANMQRAVYAGEMSVADYYERTLDLRAAESNGVDDGSSVTRSIVPRVRAMSSSAANVTSTLLCTCVDHYASSYGDRGWGCGYRNTQMLVSSLLTHTGHNERLYKLWQGQKPPRSSVPSISRLQSLVEQAWAAGFDIQGSEQLGCRLVNTRKWIGATEVVTLLSFLRIRCQLIDFHRPTGPGGAHPELFNWVLKYFESGVGGEFTPPLYLQHQGHSRTIMGVEVHRDGSLMLLVLDPSHSPQQMAQFGDTQSSAAALRLLRKSEAAMKARQYQIVAVVGTIDTEQHYQQSKVLRGMRIPQDR</sequence>
<name>A0A9P0FR38_BRAAE</name>
<dbReference type="GO" id="GO:0008270">
    <property type="term" value="F:zinc ion binding"/>
    <property type="evidence" value="ECO:0007669"/>
    <property type="project" value="UniProtKB-KW"/>
</dbReference>
<dbReference type="Proteomes" id="UP001154078">
    <property type="component" value="Chromosome 9"/>
</dbReference>
<keyword evidence="13" id="KW-0862">Zinc</keyword>
<dbReference type="PROSITE" id="PS50157">
    <property type="entry name" value="ZINC_FINGER_C2H2_2"/>
    <property type="match status" value="1"/>
</dbReference>